<dbReference type="Proteomes" id="UP000054985">
    <property type="component" value="Unassembled WGS sequence"/>
</dbReference>
<evidence type="ECO:0000256" key="1">
    <source>
        <dbReference type="ARBA" id="ARBA00004651"/>
    </source>
</evidence>
<dbReference type="InterPro" id="IPR044669">
    <property type="entry name" value="YneE/VCCN1/2-like"/>
</dbReference>
<organism evidence="10 11">
    <name type="scientific">Legionella moravica</name>
    <dbReference type="NCBI Taxonomy" id="39962"/>
    <lineage>
        <taxon>Bacteria</taxon>
        <taxon>Pseudomonadati</taxon>
        <taxon>Pseudomonadota</taxon>
        <taxon>Gammaproteobacteria</taxon>
        <taxon>Legionellales</taxon>
        <taxon>Legionellaceae</taxon>
        <taxon>Legionella</taxon>
    </lineage>
</organism>
<keyword evidence="5 9" id="KW-1133">Transmembrane helix</keyword>
<feature type="transmembrane region" description="Helical" evidence="9">
    <location>
        <begin position="27"/>
        <end position="44"/>
    </location>
</feature>
<name>A0ABR5R9N1_9GAMM</name>
<dbReference type="RefSeq" id="WP_058389009.1">
    <property type="nucleotide sequence ID" value="NZ_LNYN01000034.1"/>
</dbReference>
<evidence type="ECO:0000256" key="6">
    <source>
        <dbReference type="ARBA" id="ARBA00023065"/>
    </source>
</evidence>
<feature type="non-terminal residue" evidence="10">
    <location>
        <position position="208"/>
    </location>
</feature>
<evidence type="ECO:0000256" key="8">
    <source>
        <dbReference type="ARBA" id="ARBA00034708"/>
    </source>
</evidence>
<comment type="subcellular location">
    <subcellularLocation>
        <location evidence="1">Cell membrane</location>
        <topology evidence="1">Multi-pass membrane protein</topology>
    </subcellularLocation>
</comment>
<dbReference type="PANTHER" id="PTHR33281:SF19">
    <property type="entry name" value="VOLTAGE-DEPENDENT ANION CHANNEL-FORMING PROTEIN YNEE"/>
    <property type="match status" value="1"/>
</dbReference>
<comment type="similarity">
    <text evidence="8">Belongs to the anion channel-forming bestrophin (TC 1.A.46) family.</text>
</comment>
<keyword evidence="11" id="KW-1185">Reference proteome</keyword>
<keyword evidence="7 9" id="KW-0472">Membrane</keyword>
<evidence type="ECO:0000313" key="10">
    <source>
        <dbReference type="EMBL" id="KTD31838.1"/>
    </source>
</evidence>
<evidence type="ECO:0000256" key="2">
    <source>
        <dbReference type="ARBA" id="ARBA00022448"/>
    </source>
</evidence>
<accession>A0ABR5R9N1</accession>
<evidence type="ECO:0000313" key="11">
    <source>
        <dbReference type="Proteomes" id="UP000054985"/>
    </source>
</evidence>
<evidence type="ECO:0000256" key="5">
    <source>
        <dbReference type="ARBA" id="ARBA00022989"/>
    </source>
</evidence>
<keyword evidence="4 9" id="KW-0812">Transmembrane</keyword>
<keyword evidence="6" id="KW-0406">Ion transport</keyword>
<evidence type="ECO:0000256" key="4">
    <source>
        <dbReference type="ARBA" id="ARBA00022692"/>
    </source>
</evidence>
<comment type="caution">
    <text evidence="10">The sequence shown here is derived from an EMBL/GenBank/DDBJ whole genome shotgun (WGS) entry which is preliminary data.</text>
</comment>
<feature type="transmembrane region" description="Helical" evidence="9">
    <location>
        <begin position="56"/>
        <end position="73"/>
    </location>
</feature>
<dbReference type="PANTHER" id="PTHR33281">
    <property type="entry name" value="UPF0187 PROTEIN YNEE"/>
    <property type="match status" value="1"/>
</dbReference>
<gene>
    <name evidence="10" type="ORF">Lmor_2460</name>
</gene>
<sequence>MSKKSHILLAWVPHLFLFYKEKVFKKLMPIMLVLTAYAIVIGIWFKNASGYDLGQFHLIFSFILTIIISFRVNSSYGRWWEGRTLWGSIVNNSRNLGLKFDTFFGLNQHPDFYLLLKKLPVIIKANLRNDTKLLKDELSELGITEFKSQQPVLLVTQPMYRIINSLRNGTRDRAEQCNQLDQHLAALIDMSGGCERIANTRVPPAFAF</sequence>
<keyword evidence="3" id="KW-1003">Cell membrane</keyword>
<proteinExistence type="inferred from homology"/>
<reference evidence="10 11" key="1">
    <citation type="submission" date="2015-11" db="EMBL/GenBank/DDBJ databases">
        <title>Genomic analysis of 38 Legionella species identifies large and diverse effector repertoires.</title>
        <authorList>
            <person name="Burstein D."/>
            <person name="Amaro F."/>
            <person name="Zusman T."/>
            <person name="Lifshitz Z."/>
            <person name="Cohen O."/>
            <person name="Gilbert J.A."/>
            <person name="Pupko T."/>
            <person name="Shuman H.A."/>
            <person name="Segal G."/>
        </authorList>
    </citation>
    <scope>NUCLEOTIDE SEQUENCE [LARGE SCALE GENOMIC DNA]</scope>
    <source>
        <strain evidence="10 11">ATCC 43877</strain>
    </source>
</reference>
<evidence type="ECO:0000256" key="7">
    <source>
        <dbReference type="ARBA" id="ARBA00023136"/>
    </source>
</evidence>
<protein>
    <submittedName>
        <fullName evidence="10">Bestrophin, RFP-TM, chloride channel</fullName>
    </submittedName>
</protein>
<dbReference type="Pfam" id="PF25539">
    <property type="entry name" value="Bestrophin_2"/>
    <property type="match status" value="1"/>
</dbReference>
<evidence type="ECO:0000256" key="9">
    <source>
        <dbReference type="SAM" id="Phobius"/>
    </source>
</evidence>
<keyword evidence="2" id="KW-0813">Transport</keyword>
<dbReference type="EMBL" id="LNYN01000034">
    <property type="protein sequence ID" value="KTD31838.1"/>
    <property type="molecule type" value="Genomic_DNA"/>
</dbReference>
<evidence type="ECO:0000256" key="3">
    <source>
        <dbReference type="ARBA" id="ARBA00022475"/>
    </source>
</evidence>